<dbReference type="PANTHER" id="PTHR42877:SF5">
    <property type="entry name" value="L-ORNITHINE N(5)-MONOOXYGENASE-RELATED"/>
    <property type="match status" value="1"/>
</dbReference>
<evidence type="ECO:0008006" key="3">
    <source>
        <dbReference type="Google" id="ProtNLM"/>
    </source>
</evidence>
<evidence type="ECO:0000313" key="2">
    <source>
        <dbReference type="EMBL" id="CAD9105799.1"/>
    </source>
</evidence>
<organism evidence="2">
    <name type="scientific">Alexandrium catenella</name>
    <name type="common">Red tide dinoflagellate</name>
    <name type="synonym">Gonyaulax catenella</name>
    <dbReference type="NCBI Taxonomy" id="2925"/>
    <lineage>
        <taxon>Eukaryota</taxon>
        <taxon>Sar</taxon>
        <taxon>Alveolata</taxon>
        <taxon>Dinophyceae</taxon>
        <taxon>Gonyaulacales</taxon>
        <taxon>Pyrocystaceae</taxon>
        <taxon>Alexandrium</taxon>
    </lineage>
</organism>
<proteinExistence type="inferred from homology"/>
<protein>
    <recommendedName>
        <fullName evidence="3">FAD/NAD(P)-binding domain-containing protein</fullName>
    </recommendedName>
</protein>
<dbReference type="Gene3D" id="3.50.50.60">
    <property type="entry name" value="FAD/NAD(P)-binding domain"/>
    <property type="match status" value="2"/>
</dbReference>
<comment type="similarity">
    <text evidence="1">Belongs to the FAD-binding monooxygenase family.</text>
</comment>
<gene>
    <name evidence="2" type="ORF">ACAT0790_LOCUS9746</name>
</gene>
<reference evidence="2" key="1">
    <citation type="submission" date="2021-01" db="EMBL/GenBank/DDBJ databases">
        <authorList>
            <person name="Corre E."/>
            <person name="Pelletier E."/>
            <person name="Niang G."/>
            <person name="Scheremetjew M."/>
            <person name="Finn R."/>
            <person name="Kale V."/>
            <person name="Holt S."/>
            <person name="Cochrane G."/>
            <person name="Meng A."/>
            <person name="Brown T."/>
            <person name="Cohen L."/>
        </authorList>
    </citation>
    <scope>NUCLEOTIDE SEQUENCE</scope>
    <source>
        <strain evidence="2">OF101</strain>
    </source>
</reference>
<dbReference type="EMBL" id="HBGE01016433">
    <property type="protein sequence ID" value="CAD9105799.1"/>
    <property type="molecule type" value="Transcribed_RNA"/>
</dbReference>
<accession>A0A7S1LJF9</accession>
<dbReference type="SUPFAM" id="SSF51905">
    <property type="entry name" value="FAD/NAD(P)-binding domain"/>
    <property type="match status" value="1"/>
</dbReference>
<sequence length="580" mass="65769">MALKLLCDAESIQFLKKQGCTTRKIGDFEEMPRSVTVKGIDSFKLMPHKWPHPIAIIGAGYRGLKTSLLYIRQGNTNIVGFDRNEIFGGYCWITGANKTSKLQTEFGSFHVWWGPDMADSGKVYYPDCNNEWSIWPSKLEIQKHFHYAAETFGVLPHVRFECNVSKMVIAGGKDDENRTYVLTVDSLKGGETEEVPVSIIYNYPGSLTQNRIINYPGEDLFDGEIRYGMNDDTPYEALADTNVAVLGNGAFAVENARTCMECGTNKVFLVTRRKNLASPRIPSWFVHQGPIPTPGGMVLKMFEPMYELVGMGDPWKYWSVHTNSERTNVNIIQNSRFGIGDVTFLMVAWGILEYCEAVVKRFSRHTVHLSTGRKLPGVTVVLKALGLLGDYSVDRLHNMKEMVGPFCGGDWRRLLMIDATGMNAANFTTFSTGIGTTDFAITYKFLHDFPKEFYRLQGMGLMQALPRHKEEPKIEKPAYVTDVKFAMSGGIILESMCPKITMLKTGFSEYKYKMYHYAHGTDRVLEVCTGEWDKYQEDWKAKGHVHDYVPYPYTKDMIRGFFEKYTEQLQVPISVDGPGR</sequence>
<name>A0A7S1LJF9_ALECA</name>
<dbReference type="PANTHER" id="PTHR42877">
    <property type="entry name" value="L-ORNITHINE N(5)-MONOOXYGENASE-RELATED"/>
    <property type="match status" value="1"/>
</dbReference>
<evidence type="ECO:0000256" key="1">
    <source>
        <dbReference type="ARBA" id="ARBA00010139"/>
    </source>
</evidence>
<dbReference type="InterPro" id="IPR036188">
    <property type="entry name" value="FAD/NAD-bd_sf"/>
</dbReference>
<dbReference type="InterPro" id="IPR051209">
    <property type="entry name" value="FAD-bind_Monooxygenase_sf"/>
</dbReference>
<dbReference type="AlphaFoldDB" id="A0A7S1LJF9"/>